<feature type="domain" description="Alpha fucosidase A-like C-terminal" evidence="1">
    <location>
        <begin position="445"/>
        <end position="537"/>
    </location>
</feature>
<dbReference type="Pfam" id="PF21307">
    <property type="entry name" value="Glyco_hydro_95_C"/>
    <property type="match status" value="1"/>
</dbReference>
<dbReference type="SUPFAM" id="SSF48208">
    <property type="entry name" value="Six-hairpin glycosidases"/>
    <property type="match status" value="1"/>
</dbReference>
<dbReference type="PANTHER" id="PTHR31084:SF0">
    <property type="entry name" value="ALPHA-L-FUCOSIDASE 2"/>
    <property type="match status" value="1"/>
</dbReference>
<comment type="caution">
    <text evidence="3">The sequence shown here is derived from an EMBL/GenBank/DDBJ whole genome shotgun (WGS) entry which is preliminary data.</text>
</comment>
<organism evidence="3 4">
    <name type="scientific">Schizothecium vesticola</name>
    <dbReference type="NCBI Taxonomy" id="314040"/>
    <lineage>
        <taxon>Eukaryota</taxon>
        <taxon>Fungi</taxon>
        <taxon>Dikarya</taxon>
        <taxon>Ascomycota</taxon>
        <taxon>Pezizomycotina</taxon>
        <taxon>Sordariomycetes</taxon>
        <taxon>Sordariomycetidae</taxon>
        <taxon>Sordariales</taxon>
        <taxon>Schizotheciaceae</taxon>
        <taxon>Schizothecium</taxon>
    </lineage>
</organism>
<dbReference type="GO" id="GO:0004560">
    <property type="term" value="F:alpha-L-fucosidase activity"/>
    <property type="evidence" value="ECO:0007669"/>
    <property type="project" value="TreeGrafter"/>
</dbReference>
<dbReference type="PANTHER" id="PTHR31084">
    <property type="entry name" value="ALPHA-L-FUCOSIDASE 2"/>
    <property type="match status" value="1"/>
</dbReference>
<gene>
    <name evidence="3" type="ORF">B0T18DRAFT_491831</name>
</gene>
<dbReference type="InterPro" id="IPR008928">
    <property type="entry name" value="6-hairpin_glycosidase_sf"/>
</dbReference>
<evidence type="ECO:0000313" key="4">
    <source>
        <dbReference type="Proteomes" id="UP001172155"/>
    </source>
</evidence>
<keyword evidence="3" id="KW-0326">Glycosidase</keyword>
<dbReference type="AlphaFoldDB" id="A0AA40K0J2"/>
<dbReference type="Pfam" id="PF22124">
    <property type="entry name" value="Glyco_hydro_95_cat"/>
    <property type="match status" value="1"/>
</dbReference>
<evidence type="ECO:0000259" key="2">
    <source>
        <dbReference type="Pfam" id="PF22124"/>
    </source>
</evidence>
<protein>
    <submittedName>
        <fullName evidence="3">Six-hairpin glycosidase-like protein</fullName>
    </submittedName>
</protein>
<dbReference type="InterPro" id="IPR049053">
    <property type="entry name" value="AFCA-like_C"/>
</dbReference>
<name>A0AA40K0J2_9PEZI</name>
<feature type="domain" description="Glycosyl hydrolase family 95 catalytic" evidence="2">
    <location>
        <begin position="2"/>
        <end position="414"/>
    </location>
</feature>
<keyword evidence="4" id="KW-1185">Reference proteome</keyword>
<keyword evidence="3" id="KW-0378">Hydrolase</keyword>
<sequence>MRAEHVTDYQRYAGRVELSLGASTAAQRVMKTSARVVAVGNIKAQWDPELVALWFSFGRYLFISTSRPGKEGDDRSLPPNLQGVWNDVYTPMWGSKYTLNINLQMNYWASLVTGLSDLVTPLNNLLKKMGAEGRKVAAEMYNSTGTVTHHNTDMWGDSAPQDNYAPATFWNMGATWMITHVIEQYRFTGDKAVLRDMFPTLKDIAQFGLDFLTEHKGYMVTNPSSSPENTFMIPGKPGSSAAVAPGPTVDNVLLREVFGFIPEAQAVLGINDEAFAKKVTEMRARLPPLRLNQYGGIAEWMEDYEEANPGNGHVSHLVPVYPLNHITSANETLFEAARTSLHHRLDNGGGTCGWPAVWTIALAGRLQLPEIAHERLLLQLGPGCTWNRTLLNMGGTAPFQIDGSLGAPAVIAEAFLQSHETVSPLTSSGAMAKNSTDGEAKFPLLRLLPSLPKAWAANGGGHIQGLRTRGAFIVELDWNQAGELTTAKLTSEADNTVYVTLGQGRVGMENNGTRIQAEGAGTGAFLRLEGKKGAVFTVTLAGKK</sequence>
<evidence type="ECO:0000259" key="1">
    <source>
        <dbReference type="Pfam" id="PF21307"/>
    </source>
</evidence>
<dbReference type="EMBL" id="JAUKUD010000006">
    <property type="protein sequence ID" value="KAK0741479.1"/>
    <property type="molecule type" value="Genomic_DNA"/>
</dbReference>
<evidence type="ECO:0000313" key="3">
    <source>
        <dbReference type="EMBL" id="KAK0741479.1"/>
    </source>
</evidence>
<proteinExistence type="predicted"/>
<dbReference type="InterPro" id="IPR054363">
    <property type="entry name" value="GH95_cat"/>
</dbReference>
<reference evidence="3" key="1">
    <citation type="submission" date="2023-06" db="EMBL/GenBank/DDBJ databases">
        <title>Genome-scale phylogeny and comparative genomics of the fungal order Sordariales.</title>
        <authorList>
            <consortium name="Lawrence Berkeley National Laboratory"/>
            <person name="Hensen N."/>
            <person name="Bonometti L."/>
            <person name="Westerberg I."/>
            <person name="Brannstrom I.O."/>
            <person name="Guillou S."/>
            <person name="Cros-Aarteil S."/>
            <person name="Calhoun S."/>
            <person name="Haridas S."/>
            <person name="Kuo A."/>
            <person name="Mondo S."/>
            <person name="Pangilinan J."/>
            <person name="Riley R."/>
            <person name="LaButti K."/>
            <person name="Andreopoulos B."/>
            <person name="Lipzen A."/>
            <person name="Chen C."/>
            <person name="Yanf M."/>
            <person name="Daum C."/>
            <person name="Ng V."/>
            <person name="Clum A."/>
            <person name="Steindorff A."/>
            <person name="Ohm R."/>
            <person name="Martin F."/>
            <person name="Silar P."/>
            <person name="Natvig D."/>
            <person name="Lalanne C."/>
            <person name="Gautier V."/>
            <person name="Ament-velasquez S.L."/>
            <person name="Kruys A."/>
            <person name="Hutchinson M.I."/>
            <person name="Powell A.J."/>
            <person name="Barry K."/>
            <person name="Miller A.N."/>
            <person name="Grigoriev I.V."/>
            <person name="Debuchy R."/>
            <person name="Gladieux P."/>
            <person name="Thoren M.H."/>
            <person name="Johannesson H."/>
        </authorList>
    </citation>
    <scope>NUCLEOTIDE SEQUENCE</scope>
    <source>
        <strain evidence="3">SMH3187-1</strain>
    </source>
</reference>
<dbReference type="InterPro" id="IPR012341">
    <property type="entry name" value="6hp_glycosidase-like_sf"/>
</dbReference>
<dbReference type="Proteomes" id="UP001172155">
    <property type="component" value="Unassembled WGS sequence"/>
</dbReference>
<accession>A0AA40K0J2</accession>
<dbReference type="Gene3D" id="1.50.10.10">
    <property type="match status" value="1"/>
</dbReference>
<dbReference type="GO" id="GO:0005975">
    <property type="term" value="P:carbohydrate metabolic process"/>
    <property type="evidence" value="ECO:0007669"/>
    <property type="project" value="InterPro"/>
</dbReference>